<accession>A0ABN6M4C9</accession>
<name>A0ABN6M4C9_9BACT</name>
<evidence type="ECO:0000313" key="2">
    <source>
        <dbReference type="Proteomes" id="UP000830055"/>
    </source>
</evidence>
<reference evidence="1 2" key="1">
    <citation type="submission" date="2022-01" db="EMBL/GenBank/DDBJ databases">
        <title>Desulfofustis limnae sp. nov., a novel mesophilic sulfate-reducing bacterium isolated from marsh soil.</title>
        <authorList>
            <person name="Watanabe M."/>
            <person name="Takahashi A."/>
            <person name="Kojima H."/>
            <person name="Fukui M."/>
        </authorList>
    </citation>
    <scope>NUCLEOTIDE SEQUENCE [LARGE SCALE GENOMIC DNA]</scope>
    <source>
        <strain evidence="1 2">PPLL</strain>
    </source>
</reference>
<sequence>MHETQRTIDWTDLATHVGALEQGQEIGSSILARAARADRLERPFKATCRE</sequence>
<organism evidence="1 2">
    <name type="scientific">Desulfofustis limnaeus</name>
    <dbReference type="NCBI Taxonomy" id="2740163"/>
    <lineage>
        <taxon>Bacteria</taxon>
        <taxon>Pseudomonadati</taxon>
        <taxon>Thermodesulfobacteriota</taxon>
        <taxon>Desulfobulbia</taxon>
        <taxon>Desulfobulbales</taxon>
        <taxon>Desulfocapsaceae</taxon>
        <taxon>Desulfofustis</taxon>
    </lineage>
</organism>
<proteinExistence type="predicted"/>
<dbReference type="RefSeq" id="WP_284151150.1">
    <property type="nucleotide sequence ID" value="NZ_AP025516.1"/>
</dbReference>
<dbReference type="Proteomes" id="UP000830055">
    <property type="component" value="Chromosome"/>
</dbReference>
<evidence type="ECO:0000313" key="1">
    <source>
        <dbReference type="EMBL" id="BDD87736.1"/>
    </source>
</evidence>
<keyword evidence="2" id="KW-1185">Reference proteome</keyword>
<gene>
    <name evidence="1" type="ORF">DPPLL_21010</name>
</gene>
<dbReference type="EMBL" id="AP025516">
    <property type="protein sequence ID" value="BDD87736.1"/>
    <property type="molecule type" value="Genomic_DNA"/>
</dbReference>
<protein>
    <submittedName>
        <fullName evidence="1">Uncharacterized protein</fullName>
    </submittedName>
</protein>